<evidence type="ECO:0000313" key="1">
    <source>
        <dbReference type="EMBL" id="AHG80986.1"/>
    </source>
</evidence>
<reference evidence="1 2" key="1">
    <citation type="journal article" date="2014" name="Genome Announc.">
        <title>Complete Closed Genome Sequences of Three Bibersteinia trehalosi Nasopharyngeal Isolates from Cattle with Shipping Fever.</title>
        <authorList>
            <person name="Harhay G.P."/>
            <person name="McVey D.S."/>
            <person name="Koren S."/>
            <person name="Phillippy A.M."/>
            <person name="Bono J."/>
            <person name="Harhay D.M."/>
            <person name="Clawson M.L."/>
            <person name="Heaton M.P."/>
            <person name="Chitko-McKown C.G."/>
            <person name="Korlach J."/>
            <person name="Smith T.P."/>
        </authorList>
    </citation>
    <scope>NUCLEOTIDE SEQUENCE [LARGE SCALE GENOMIC DNA]</scope>
    <source>
        <strain evidence="1 2">USDA-ARS-USMARC-188</strain>
    </source>
</reference>
<organism evidence="1 2">
    <name type="scientific">Bibersteinia trehalosi USDA-ARS-USMARC-188</name>
    <dbReference type="NCBI Taxonomy" id="1263829"/>
    <lineage>
        <taxon>Bacteria</taxon>
        <taxon>Pseudomonadati</taxon>
        <taxon>Pseudomonadota</taxon>
        <taxon>Gammaproteobacteria</taxon>
        <taxon>Pasteurellales</taxon>
        <taxon>Pasteurellaceae</taxon>
        <taxon>Bibersteinia</taxon>
    </lineage>
</organism>
<dbReference type="KEGG" id="btre:F542_2680"/>
<dbReference type="Proteomes" id="UP000019091">
    <property type="component" value="Chromosome"/>
</dbReference>
<evidence type="ECO:0000313" key="2">
    <source>
        <dbReference type="Proteomes" id="UP000019091"/>
    </source>
</evidence>
<proteinExistence type="predicted"/>
<dbReference type="EMBL" id="CP006954">
    <property type="protein sequence ID" value="AHG80986.1"/>
    <property type="molecule type" value="Genomic_DNA"/>
</dbReference>
<accession>A0A4V7I7J7</accession>
<name>A0A4V7I7J7_BIBTR</name>
<protein>
    <submittedName>
        <fullName evidence="1">Uncharacterized protein</fullName>
    </submittedName>
</protein>
<gene>
    <name evidence="1" type="ORF">F542_2680</name>
</gene>
<dbReference type="AlphaFoldDB" id="A0A4V7I7J7"/>
<sequence>MHLQNMLVMSPLVICFSQDNSDHFYLVVYLKSDISGDGIIL</sequence>